<evidence type="ECO:0000313" key="2">
    <source>
        <dbReference type="Proteomes" id="UP001108025"/>
    </source>
</evidence>
<dbReference type="AlphaFoldDB" id="A0A9Q3V4D4"/>
<sequence length="150" mass="17510">MKANKGDIKDDSNFKILFENKVTIVGHIYEIAYYHNKLTKEELPIFEFENDPTCAIIGQNNDWCLLGGDVLILKTWNDNALKFINNLEQIFDLKCIDAYTAQILTDPWSENSAIWQISIDLNNITQPLILSKIRDCKEYFNKPYSENIEW</sequence>
<organism evidence="1 2">
    <name type="scientific">Chryseobacterium turcicum</name>
    <dbReference type="NCBI Taxonomy" id="2898076"/>
    <lineage>
        <taxon>Bacteria</taxon>
        <taxon>Pseudomonadati</taxon>
        <taxon>Bacteroidota</taxon>
        <taxon>Flavobacteriia</taxon>
        <taxon>Flavobacteriales</taxon>
        <taxon>Weeksellaceae</taxon>
        <taxon>Chryseobacterium group</taxon>
        <taxon>Chryseobacterium</taxon>
    </lineage>
</organism>
<dbReference type="RefSeq" id="WP_230670202.1">
    <property type="nucleotide sequence ID" value="NZ_JAJNAY010000001.1"/>
</dbReference>
<accession>A0A9Q3V4D4</accession>
<keyword evidence="2" id="KW-1185">Reference proteome</keyword>
<comment type="caution">
    <text evidence="1">The sequence shown here is derived from an EMBL/GenBank/DDBJ whole genome shotgun (WGS) entry which is preliminary data.</text>
</comment>
<protein>
    <submittedName>
        <fullName evidence="1">Uncharacterized protein</fullName>
    </submittedName>
</protein>
<dbReference type="Proteomes" id="UP001108025">
    <property type="component" value="Unassembled WGS sequence"/>
</dbReference>
<reference evidence="1" key="1">
    <citation type="submission" date="2021-11" db="EMBL/GenBank/DDBJ databases">
        <title>Description of novel Chryseobacterium species.</title>
        <authorList>
            <person name="Saticioglu I.B."/>
            <person name="Ay H."/>
            <person name="Altun S."/>
            <person name="Duman M."/>
        </authorList>
    </citation>
    <scope>NUCLEOTIDE SEQUENCE</scope>
    <source>
        <strain evidence="1">C-17</strain>
    </source>
</reference>
<gene>
    <name evidence="1" type="ORF">LO744_13955</name>
</gene>
<evidence type="ECO:0000313" key="1">
    <source>
        <dbReference type="EMBL" id="MCD1117962.1"/>
    </source>
</evidence>
<proteinExistence type="predicted"/>
<name>A0A9Q3V4D4_9FLAO</name>
<dbReference type="EMBL" id="JAJNAY010000001">
    <property type="protein sequence ID" value="MCD1117962.1"/>
    <property type="molecule type" value="Genomic_DNA"/>
</dbReference>